<dbReference type="Proteomes" id="UP001550535">
    <property type="component" value="Unassembled WGS sequence"/>
</dbReference>
<evidence type="ECO:0000313" key="2">
    <source>
        <dbReference type="Proteomes" id="UP001550535"/>
    </source>
</evidence>
<accession>A0ABV2X5M0</accession>
<dbReference type="RefSeq" id="WP_157114817.1">
    <property type="nucleotide sequence ID" value="NZ_JBEYBM010000009.1"/>
</dbReference>
<comment type="caution">
    <text evidence="1">The sequence shown here is derived from an EMBL/GenBank/DDBJ whole genome shotgun (WGS) entry which is preliminary data.</text>
</comment>
<evidence type="ECO:0000313" key="1">
    <source>
        <dbReference type="EMBL" id="MEU2121184.1"/>
    </source>
</evidence>
<organism evidence="1 2">
    <name type="scientific">Nocardia niwae</name>
    <dbReference type="NCBI Taxonomy" id="626084"/>
    <lineage>
        <taxon>Bacteria</taxon>
        <taxon>Bacillati</taxon>
        <taxon>Actinomycetota</taxon>
        <taxon>Actinomycetes</taxon>
        <taxon>Mycobacteriales</taxon>
        <taxon>Nocardiaceae</taxon>
        <taxon>Nocardia</taxon>
    </lineage>
</organism>
<sequence length="46" mass="4868">MTTVESAAGRATVVQRSISSPVLSPEDNIGLVIRRNGVDEAITIGW</sequence>
<dbReference type="EMBL" id="JBEYBR010000008">
    <property type="protein sequence ID" value="MEU2121184.1"/>
    <property type="molecule type" value="Genomic_DNA"/>
</dbReference>
<name>A0ABV2X5M0_9NOCA</name>
<protein>
    <submittedName>
        <fullName evidence="1">Uncharacterized protein</fullName>
    </submittedName>
</protein>
<keyword evidence="2" id="KW-1185">Reference proteome</keyword>
<proteinExistence type="predicted"/>
<reference evidence="1 2" key="1">
    <citation type="submission" date="2024-06" db="EMBL/GenBank/DDBJ databases">
        <title>The Natural Products Discovery Center: Release of the First 8490 Sequenced Strains for Exploring Actinobacteria Biosynthetic Diversity.</title>
        <authorList>
            <person name="Kalkreuter E."/>
            <person name="Kautsar S.A."/>
            <person name="Yang D."/>
            <person name="Bader C.D."/>
            <person name="Teijaro C.N."/>
            <person name="Fluegel L."/>
            <person name="Davis C.M."/>
            <person name="Simpson J.R."/>
            <person name="Lauterbach L."/>
            <person name="Steele A.D."/>
            <person name="Gui C."/>
            <person name="Meng S."/>
            <person name="Li G."/>
            <person name="Viehrig K."/>
            <person name="Ye F."/>
            <person name="Su P."/>
            <person name="Kiefer A.F."/>
            <person name="Nichols A."/>
            <person name="Cepeda A.J."/>
            <person name="Yan W."/>
            <person name="Fan B."/>
            <person name="Jiang Y."/>
            <person name="Adhikari A."/>
            <person name="Zheng C.-J."/>
            <person name="Schuster L."/>
            <person name="Cowan T.M."/>
            <person name="Smanski M.J."/>
            <person name="Chevrette M.G."/>
            <person name="De Carvalho L.P.S."/>
            <person name="Shen B."/>
        </authorList>
    </citation>
    <scope>NUCLEOTIDE SEQUENCE [LARGE SCALE GENOMIC DNA]</scope>
    <source>
        <strain evidence="1 2">NPDC019434</strain>
    </source>
</reference>
<gene>
    <name evidence="1" type="ORF">ABZ507_05060</name>
</gene>